<dbReference type="OrthoDB" id="2489132at2"/>
<organism evidence="8 9">
    <name type="scientific">Aliivibrio sifiae</name>
    <dbReference type="NCBI Taxonomy" id="566293"/>
    <lineage>
        <taxon>Bacteria</taxon>
        <taxon>Pseudomonadati</taxon>
        <taxon>Pseudomonadota</taxon>
        <taxon>Gammaproteobacteria</taxon>
        <taxon>Vibrionales</taxon>
        <taxon>Vibrionaceae</taxon>
        <taxon>Aliivibrio</taxon>
    </lineage>
</organism>
<keyword evidence="2 4" id="KW-0807">Transducer</keyword>
<keyword evidence="5" id="KW-0175">Coiled coil</keyword>
<sequence>MTISVFKSIKLRLLIISLLPTLIISVFLIQLLMQENKNVYNANYSLEAVSLFNALDNVAHNFAVERGLTAGFIASEGLSGKDKLIQQRKKSDLAEKKLQNFNAVYLDKNMVSTLLSDITAQLNKKPSIRTQVDNLQITTSPFVYYSTINQLSLDSISIIIGNINSQNLRNEMLGLSALLQVKEEAGKVRGALNGAFSGKKSSLDKYADINNYLTTESLAIRQASSVLSPLFIEQLNSTSRSDTWQKVSNIQNDYLSQKNNLKALNGPTASDWFSLATQRIGLIKTITDNISKKLNASAHGTMNDAKFIRNIYIAIALLLILPITIISLMTTRSISKRMTTFSLRINEISATKNLTLVLEDNNENEFDDIAKDINSLIENISLPLRAAHTVASKTQNELNSLSHHLKQATKSSQTTLTHCDSIATAMTEMAQTSSEISGVTNSAHETTTKATNNATECKNHTMNTADIVNDLHHSIINTHEHVEHLGQQTLNVSEILDTITAVSEQTNLLALNAAIEAARAGEQGRGFAVVADEVRKLAQRSKEATSDIRQLLDTIGHSAKHSFSSMEESKALSAKTQDSVNSSTVFIDSLHSAVTEIDSFNTSISAATLEQSETANSVNSDIDDLASLANGTNELIHHLENEMMNIEQTMSELTIQINTIKV</sequence>
<dbReference type="GO" id="GO:0007165">
    <property type="term" value="P:signal transduction"/>
    <property type="evidence" value="ECO:0007669"/>
    <property type="project" value="UniProtKB-KW"/>
</dbReference>
<dbReference type="GO" id="GO:0006935">
    <property type="term" value="P:chemotaxis"/>
    <property type="evidence" value="ECO:0007669"/>
    <property type="project" value="InterPro"/>
</dbReference>
<feature type="transmembrane region" description="Helical" evidence="6">
    <location>
        <begin position="311"/>
        <end position="329"/>
    </location>
</feature>
<dbReference type="Pfam" id="PF08376">
    <property type="entry name" value="NIT"/>
    <property type="match status" value="1"/>
</dbReference>
<evidence type="ECO:0000256" key="5">
    <source>
        <dbReference type="SAM" id="Coils"/>
    </source>
</evidence>
<dbReference type="GO" id="GO:0016020">
    <property type="term" value="C:membrane"/>
    <property type="evidence" value="ECO:0007669"/>
    <property type="project" value="UniProtKB-SubCell"/>
</dbReference>
<dbReference type="InterPro" id="IPR004089">
    <property type="entry name" value="MCPsignal_dom"/>
</dbReference>
<dbReference type="SMART" id="SM00283">
    <property type="entry name" value="MA"/>
    <property type="match status" value="1"/>
</dbReference>
<dbReference type="GO" id="GO:0004888">
    <property type="term" value="F:transmembrane signaling receptor activity"/>
    <property type="evidence" value="ECO:0007669"/>
    <property type="project" value="InterPro"/>
</dbReference>
<dbReference type="RefSeq" id="WP_105054200.1">
    <property type="nucleotide sequence ID" value="NZ_CAWNRT010000001.1"/>
</dbReference>
<evidence type="ECO:0000256" key="1">
    <source>
        <dbReference type="ARBA" id="ARBA00004370"/>
    </source>
</evidence>
<comment type="caution">
    <text evidence="8">The sequence shown here is derived from an EMBL/GenBank/DDBJ whole genome shotgun (WGS) entry which is preliminary data.</text>
</comment>
<dbReference type="PRINTS" id="PR00260">
    <property type="entry name" value="CHEMTRNSDUCR"/>
</dbReference>
<dbReference type="SUPFAM" id="SSF58104">
    <property type="entry name" value="Methyl-accepting chemotaxis protein (MCP) signaling domain"/>
    <property type="match status" value="1"/>
</dbReference>
<dbReference type="Proteomes" id="UP000239263">
    <property type="component" value="Unassembled WGS sequence"/>
</dbReference>
<evidence type="ECO:0000313" key="9">
    <source>
        <dbReference type="Proteomes" id="UP000239263"/>
    </source>
</evidence>
<evidence type="ECO:0000256" key="6">
    <source>
        <dbReference type="SAM" id="Phobius"/>
    </source>
</evidence>
<keyword evidence="6" id="KW-0472">Membrane</keyword>
<dbReference type="InterPro" id="IPR013587">
    <property type="entry name" value="Nitrate/nitrite_sensing"/>
</dbReference>
<dbReference type="AlphaFoldDB" id="A0A2S7XB51"/>
<evidence type="ECO:0000256" key="3">
    <source>
        <dbReference type="ARBA" id="ARBA00029447"/>
    </source>
</evidence>
<proteinExistence type="inferred from homology"/>
<dbReference type="PROSITE" id="PS50111">
    <property type="entry name" value="CHEMOTAXIS_TRANSDUC_2"/>
    <property type="match status" value="1"/>
</dbReference>
<evidence type="ECO:0000259" key="7">
    <source>
        <dbReference type="PROSITE" id="PS50111"/>
    </source>
</evidence>
<keyword evidence="6" id="KW-0812">Transmembrane</keyword>
<feature type="domain" description="Methyl-accepting transducer" evidence="7">
    <location>
        <begin position="390"/>
        <end position="626"/>
    </location>
</feature>
<name>A0A2S7XB51_9GAMM</name>
<gene>
    <name evidence="8" type="ORF">BTO22_02880</name>
</gene>
<dbReference type="InterPro" id="IPR004090">
    <property type="entry name" value="Chemotax_Me-accpt_rcpt"/>
</dbReference>
<reference evidence="8 9" key="1">
    <citation type="submission" date="2016-12" db="EMBL/GenBank/DDBJ databases">
        <title>Diversity of luminous bacteria.</title>
        <authorList>
            <person name="Yoshizawa S."/>
            <person name="Kogure K."/>
        </authorList>
    </citation>
    <scope>NUCLEOTIDE SEQUENCE [LARGE SCALE GENOMIC DNA]</scope>
    <source>
        <strain evidence="8 9">ATCC 33715</strain>
    </source>
</reference>
<feature type="coiled-coil region" evidence="5">
    <location>
        <begin position="629"/>
        <end position="656"/>
    </location>
</feature>
<feature type="transmembrane region" description="Helical" evidence="6">
    <location>
        <begin position="12"/>
        <end position="33"/>
    </location>
</feature>
<dbReference type="PANTHER" id="PTHR32089:SF112">
    <property type="entry name" value="LYSOZYME-LIKE PROTEIN-RELATED"/>
    <property type="match status" value="1"/>
</dbReference>
<dbReference type="PANTHER" id="PTHR32089">
    <property type="entry name" value="METHYL-ACCEPTING CHEMOTAXIS PROTEIN MCPB"/>
    <property type="match status" value="1"/>
</dbReference>
<dbReference type="FunFam" id="1.10.287.950:FF:000001">
    <property type="entry name" value="Methyl-accepting chemotaxis sensory transducer"/>
    <property type="match status" value="1"/>
</dbReference>
<protein>
    <submittedName>
        <fullName evidence="8">Chemotaxis protein</fullName>
    </submittedName>
</protein>
<dbReference type="Gene3D" id="1.10.287.950">
    <property type="entry name" value="Methyl-accepting chemotaxis protein"/>
    <property type="match status" value="1"/>
</dbReference>
<keyword evidence="6" id="KW-1133">Transmembrane helix</keyword>
<evidence type="ECO:0000256" key="2">
    <source>
        <dbReference type="ARBA" id="ARBA00023224"/>
    </source>
</evidence>
<accession>A0A2S7XB51</accession>
<comment type="similarity">
    <text evidence="3">Belongs to the methyl-accepting chemotaxis (MCP) protein family.</text>
</comment>
<comment type="subcellular location">
    <subcellularLocation>
        <location evidence="1">Membrane</location>
    </subcellularLocation>
</comment>
<evidence type="ECO:0000313" key="8">
    <source>
        <dbReference type="EMBL" id="PQJ88580.1"/>
    </source>
</evidence>
<dbReference type="EMBL" id="MSCO01000001">
    <property type="protein sequence ID" value="PQJ88580.1"/>
    <property type="molecule type" value="Genomic_DNA"/>
</dbReference>
<dbReference type="Pfam" id="PF00015">
    <property type="entry name" value="MCPsignal"/>
    <property type="match status" value="1"/>
</dbReference>
<evidence type="ECO:0000256" key="4">
    <source>
        <dbReference type="PROSITE-ProRule" id="PRU00284"/>
    </source>
</evidence>